<feature type="region of interest" description="Disordered" evidence="1">
    <location>
        <begin position="1"/>
        <end position="30"/>
    </location>
</feature>
<feature type="transmembrane region" description="Helical" evidence="2">
    <location>
        <begin position="34"/>
        <end position="55"/>
    </location>
</feature>
<accession>A0ABW7BXN8</accession>
<dbReference type="EMBL" id="JBICZW010000017">
    <property type="protein sequence ID" value="MFG3192081.1"/>
    <property type="molecule type" value="Genomic_DNA"/>
</dbReference>
<gene>
    <name evidence="3" type="ORF">ACGFYS_24430</name>
</gene>
<protein>
    <submittedName>
        <fullName evidence="3">Uncharacterized protein</fullName>
    </submittedName>
</protein>
<keyword evidence="2" id="KW-0812">Transmembrane</keyword>
<comment type="caution">
    <text evidence="3">The sequence shown here is derived from an EMBL/GenBank/DDBJ whole genome shotgun (WGS) entry which is preliminary data.</text>
</comment>
<keyword evidence="2" id="KW-1133">Transmembrane helix</keyword>
<keyword evidence="2" id="KW-0472">Membrane</keyword>
<keyword evidence="4" id="KW-1185">Reference proteome</keyword>
<sequence length="224" mass="23960">MISEPELEGGAPFVTAEVLTEERPPRPPRGRRPWLWAFGGAVLASAVWGAGLYAYGAGQRDEGVELGGYRPVEELCERAGLKGLSVVLGKRGTAGIGPFLDEPVLSESSCFVSFGEGDREQGASVTYTLHKKADPEVEFAARAKYSDLFEPIAGVGEQAFFGDRGEDGGTLRVLDGQAVVQIEVHRNYYEDEDGEMAEAVGPDLSGIDVPMTQDLLALLAALKK</sequence>
<dbReference type="Proteomes" id="UP001604282">
    <property type="component" value="Unassembled WGS sequence"/>
</dbReference>
<evidence type="ECO:0000313" key="3">
    <source>
        <dbReference type="EMBL" id="MFG3192081.1"/>
    </source>
</evidence>
<proteinExistence type="predicted"/>
<evidence type="ECO:0000313" key="4">
    <source>
        <dbReference type="Proteomes" id="UP001604282"/>
    </source>
</evidence>
<reference evidence="3 4" key="1">
    <citation type="submission" date="2024-10" db="EMBL/GenBank/DDBJ databases">
        <title>The Natural Products Discovery Center: Release of the First 8490 Sequenced Strains for Exploring Actinobacteria Biosynthetic Diversity.</title>
        <authorList>
            <person name="Kalkreuter E."/>
            <person name="Kautsar S.A."/>
            <person name="Yang D."/>
            <person name="Bader C.D."/>
            <person name="Teijaro C.N."/>
            <person name="Fluegel L."/>
            <person name="Davis C.M."/>
            <person name="Simpson J.R."/>
            <person name="Lauterbach L."/>
            <person name="Steele A.D."/>
            <person name="Gui C."/>
            <person name="Meng S."/>
            <person name="Li G."/>
            <person name="Viehrig K."/>
            <person name="Ye F."/>
            <person name="Su P."/>
            <person name="Kiefer A.F."/>
            <person name="Nichols A."/>
            <person name="Cepeda A.J."/>
            <person name="Yan W."/>
            <person name="Fan B."/>
            <person name="Jiang Y."/>
            <person name="Adhikari A."/>
            <person name="Zheng C.-J."/>
            <person name="Schuster L."/>
            <person name="Cowan T.M."/>
            <person name="Smanski M.J."/>
            <person name="Chevrette M.G."/>
            <person name="De Carvalho L.P.S."/>
            <person name="Shen B."/>
        </authorList>
    </citation>
    <scope>NUCLEOTIDE SEQUENCE [LARGE SCALE GENOMIC DNA]</scope>
    <source>
        <strain evidence="3 4">NPDC048229</strain>
    </source>
</reference>
<organism evidence="3 4">
    <name type="scientific">Streptomyces omiyaensis</name>
    <dbReference type="NCBI Taxonomy" id="68247"/>
    <lineage>
        <taxon>Bacteria</taxon>
        <taxon>Bacillati</taxon>
        <taxon>Actinomycetota</taxon>
        <taxon>Actinomycetes</taxon>
        <taxon>Kitasatosporales</taxon>
        <taxon>Streptomycetaceae</taxon>
        <taxon>Streptomyces</taxon>
    </lineage>
</organism>
<evidence type="ECO:0000256" key="2">
    <source>
        <dbReference type="SAM" id="Phobius"/>
    </source>
</evidence>
<dbReference type="RefSeq" id="WP_392883861.1">
    <property type="nucleotide sequence ID" value="NZ_JBICZW010000017.1"/>
</dbReference>
<name>A0ABW7BXN8_9ACTN</name>
<evidence type="ECO:0000256" key="1">
    <source>
        <dbReference type="SAM" id="MobiDB-lite"/>
    </source>
</evidence>